<keyword evidence="1" id="KW-0010">Activator</keyword>
<dbReference type="Proteomes" id="UP000282087">
    <property type="component" value="Unassembled WGS sequence"/>
</dbReference>
<keyword evidence="1" id="KW-0156">Chromatin regulator</keyword>
<dbReference type="EMBL" id="QLLG01000102">
    <property type="protein sequence ID" value="RMX68173.1"/>
    <property type="molecule type" value="Genomic_DNA"/>
</dbReference>
<keyword evidence="1" id="KW-0539">Nucleus</keyword>
<dbReference type="GO" id="GO:0003713">
    <property type="term" value="F:transcription coactivator activity"/>
    <property type="evidence" value="ECO:0007669"/>
    <property type="project" value="UniProtKB-UniRule"/>
</dbReference>
<name>A0A3M6VPX9_9STRA</name>
<evidence type="ECO:0000313" key="2">
    <source>
        <dbReference type="EMBL" id="RMX68173.1"/>
    </source>
</evidence>
<dbReference type="GO" id="GO:0015031">
    <property type="term" value="P:protein transport"/>
    <property type="evidence" value="ECO:0007669"/>
    <property type="project" value="UniProtKB-KW"/>
</dbReference>
<dbReference type="GO" id="GO:0006406">
    <property type="term" value="P:mRNA export from nucleus"/>
    <property type="evidence" value="ECO:0007669"/>
    <property type="project" value="UniProtKB-UniRule"/>
</dbReference>
<evidence type="ECO:0000313" key="3">
    <source>
        <dbReference type="Proteomes" id="UP000282087"/>
    </source>
</evidence>
<dbReference type="GO" id="GO:0005654">
    <property type="term" value="C:nucleoplasm"/>
    <property type="evidence" value="ECO:0007669"/>
    <property type="project" value="UniProtKB-SubCell"/>
</dbReference>
<keyword evidence="1" id="KW-0805">Transcription regulation</keyword>
<dbReference type="GO" id="GO:0006325">
    <property type="term" value="P:chromatin organization"/>
    <property type="evidence" value="ECO:0007669"/>
    <property type="project" value="UniProtKB-KW"/>
</dbReference>
<dbReference type="HAMAP" id="MF_03046">
    <property type="entry name" value="ENY2_Sus1"/>
    <property type="match status" value="1"/>
</dbReference>
<comment type="function">
    <text evidence="1">Involved in mRNA export coupled transcription activation by association with both the TREX-2 and the SAGA complexes. The transcription regulatory histone acetylation (HAT) complex SAGA is a multiprotein complex that activates transcription by remodeling chromatin and mediating histone acetylation and deubiquitination. Within the SAGA complex, participates to a subcomplex that specifically deubiquitinates histones. The SAGA complex is recruited to specific gene promoters by activators, where it is required for transcription. The TREX-2 complex functions in docking export-competent ribonucleoprotein particles (mRNPs) to the nuclear entrance of the nuclear pore complex (nuclear basket). TREX-2 participates in mRNA export and accurate chromatin positioning in the nucleus by tethering genes to the nuclear periphery.</text>
</comment>
<sequence>MDVDCQQMDEEVKMRIGKRFVQSGEKEKLKEFLRLKLVECGWCDAMKQHMQRSSSLVGGILDISREHFEKLIVVIRKKGIDHVTVEDLVEEITLEGRALVPEDVKNEILEKIN</sequence>
<comment type="similarity">
    <text evidence="1">Belongs to the ENY2 family.</text>
</comment>
<comment type="subcellular location">
    <subcellularLocation>
        <location evidence="1">Nucleus</location>
        <location evidence="1">Nucleoplasm</location>
    </subcellularLocation>
</comment>
<evidence type="ECO:0000256" key="1">
    <source>
        <dbReference type="HAMAP-Rule" id="MF_03046"/>
    </source>
</evidence>
<accession>A0A3M6VPX9</accession>
<comment type="caution">
    <text evidence="2">The sequence shown here is derived from an EMBL/GenBank/DDBJ whole genome shotgun (WGS) entry which is preliminary data.</text>
</comment>
<keyword evidence="1" id="KW-0509">mRNA transport</keyword>
<keyword evidence="1" id="KW-0653">Protein transport</keyword>
<protein>
    <recommendedName>
        <fullName evidence="1">Transcription and mRNA export factor ENY2</fullName>
    </recommendedName>
    <alternativeName>
        <fullName evidence="1">Enhancer of yellow 2 transcription factor homolog</fullName>
    </alternativeName>
</protein>
<dbReference type="Pfam" id="PF10163">
    <property type="entry name" value="EnY2"/>
    <property type="match status" value="1"/>
</dbReference>
<dbReference type="VEuPathDB" id="FungiDB:DD237_005472"/>
<keyword evidence="1" id="KW-0813">Transport</keyword>
<dbReference type="STRING" id="542832.A0A3M6VPX9"/>
<dbReference type="Gene3D" id="1.10.246.140">
    <property type="match status" value="1"/>
</dbReference>
<dbReference type="GO" id="GO:0070390">
    <property type="term" value="C:transcription export complex 2"/>
    <property type="evidence" value="ECO:0007669"/>
    <property type="project" value="UniProtKB-UniRule"/>
</dbReference>
<dbReference type="InterPro" id="IPR038212">
    <property type="entry name" value="TF_EnY2_sf"/>
</dbReference>
<keyword evidence="1" id="KW-0811">Translocation</keyword>
<comment type="subunit">
    <text evidence="1">Component of the nuclear pore complex (NPC)-associated TREX-2 complex (transcription and export complex 2). Component of the SAGA transcription coactivator-HAT complex. Within the SAGA complex, participates to a subcomplex of SAGA called the DUB module (deubiquitination module).</text>
</comment>
<dbReference type="AlphaFoldDB" id="A0A3M6VPX9"/>
<gene>
    <name evidence="2" type="ORF">DD238_007811</name>
</gene>
<reference evidence="2 3" key="1">
    <citation type="submission" date="2018-06" db="EMBL/GenBank/DDBJ databases">
        <title>Comparative genomics of downy mildews reveals potential adaptations to biotrophy.</title>
        <authorList>
            <person name="Fletcher K."/>
            <person name="Klosterman S.J."/>
            <person name="Derevnina L."/>
            <person name="Martin F."/>
            <person name="Koike S."/>
            <person name="Reyes Chin-Wo S."/>
            <person name="Mou B."/>
            <person name="Michelmore R."/>
        </authorList>
    </citation>
    <scope>NUCLEOTIDE SEQUENCE [LARGE SCALE GENOMIC DNA]</scope>
    <source>
        <strain evidence="2 3">R14</strain>
    </source>
</reference>
<keyword evidence="3" id="KW-1185">Reference proteome</keyword>
<dbReference type="GO" id="GO:0006368">
    <property type="term" value="P:transcription elongation by RNA polymerase II"/>
    <property type="evidence" value="ECO:0007669"/>
    <property type="project" value="UniProtKB-UniRule"/>
</dbReference>
<dbReference type="GO" id="GO:0071819">
    <property type="term" value="C:DUBm complex"/>
    <property type="evidence" value="ECO:0007669"/>
    <property type="project" value="UniProtKB-UniRule"/>
</dbReference>
<proteinExistence type="inferred from homology"/>
<dbReference type="PANTHER" id="PTHR12514">
    <property type="entry name" value="ENHANCER OF YELLOW 2 TRANSCRIPTION FACTOR"/>
    <property type="match status" value="1"/>
</dbReference>
<organism evidence="2 3">
    <name type="scientific">Peronospora effusa</name>
    <dbReference type="NCBI Taxonomy" id="542832"/>
    <lineage>
        <taxon>Eukaryota</taxon>
        <taxon>Sar</taxon>
        <taxon>Stramenopiles</taxon>
        <taxon>Oomycota</taxon>
        <taxon>Peronosporomycetes</taxon>
        <taxon>Peronosporales</taxon>
        <taxon>Peronosporaceae</taxon>
        <taxon>Peronospora</taxon>
    </lineage>
</organism>
<keyword evidence="1" id="KW-0804">Transcription</keyword>
<dbReference type="InterPro" id="IPR018783">
    <property type="entry name" value="TF_ENY2"/>
</dbReference>
<dbReference type="GO" id="GO:0000124">
    <property type="term" value="C:SAGA complex"/>
    <property type="evidence" value="ECO:0007669"/>
    <property type="project" value="UniProtKB-UniRule"/>
</dbReference>
<dbReference type="GO" id="GO:0005643">
    <property type="term" value="C:nuclear pore"/>
    <property type="evidence" value="ECO:0007669"/>
    <property type="project" value="UniProtKB-UniRule"/>
</dbReference>